<dbReference type="PANTHER" id="PTHR10443:SF12">
    <property type="entry name" value="DIPEPTIDASE"/>
    <property type="match status" value="1"/>
</dbReference>
<dbReference type="InterPro" id="IPR006311">
    <property type="entry name" value="TAT_signal"/>
</dbReference>
<accession>A0ABV8SPY4</accession>
<dbReference type="Pfam" id="PF01244">
    <property type="entry name" value="Peptidase_M19"/>
    <property type="match status" value="1"/>
</dbReference>
<evidence type="ECO:0000313" key="1">
    <source>
        <dbReference type="EMBL" id="MFC4309491.1"/>
    </source>
</evidence>
<proteinExistence type="predicted"/>
<dbReference type="InterPro" id="IPR032466">
    <property type="entry name" value="Metal_Hydrolase"/>
</dbReference>
<organism evidence="1 2">
    <name type="scientific">Steroidobacter flavus</name>
    <dbReference type="NCBI Taxonomy" id="1842136"/>
    <lineage>
        <taxon>Bacteria</taxon>
        <taxon>Pseudomonadati</taxon>
        <taxon>Pseudomonadota</taxon>
        <taxon>Gammaproteobacteria</taxon>
        <taxon>Steroidobacterales</taxon>
        <taxon>Steroidobacteraceae</taxon>
        <taxon>Steroidobacter</taxon>
    </lineage>
</organism>
<reference evidence="2" key="1">
    <citation type="journal article" date="2019" name="Int. J. Syst. Evol. Microbiol.">
        <title>The Global Catalogue of Microorganisms (GCM) 10K type strain sequencing project: providing services to taxonomists for standard genome sequencing and annotation.</title>
        <authorList>
            <consortium name="The Broad Institute Genomics Platform"/>
            <consortium name="The Broad Institute Genome Sequencing Center for Infectious Disease"/>
            <person name="Wu L."/>
            <person name="Ma J."/>
        </authorList>
    </citation>
    <scope>NUCLEOTIDE SEQUENCE [LARGE SCALE GENOMIC DNA]</scope>
    <source>
        <strain evidence="2">CGMCC 1.10759</strain>
    </source>
</reference>
<dbReference type="PANTHER" id="PTHR10443">
    <property type="entry name" value="MICROSOMAL DIPEPTIDASE"/>
    <property type="match status" value="1"/>
</dbReference>
<dbReference type="RefSeq" id="WP_380596541.1">
    <property type="nucleotide sequence ID" value="NZ_JBHSDU010000003.1"/>
</dbReference>
<dbReference type="EMBL" id="JBHSDU010000003">
    <property type="protein sequence ID" value="MFC4309491.1"/>
    <property type="molecule type" value="Genomic_DNA"/>
</dbReference>
<dbReference type="InterPro" id="IPR008257">
    <property type="entry name" value="Pept_M19"/>
</dbReference>
<dbReference type="PROSITE" id="PS51365">
    <property type="entry name" value="RENAL_DIPEPTIDASE_2"/>
    <property type="match status" value="1"/>
</dbReference>
<protein>
    <submittedName>
        <fullName evidence="1">Dipeptidase</fullName>
    </submittedName>
</protein>
<evidence type="ECO:0000313" key="2">
    <source>
        <dbReference type="Proteomes" id="UP001595904"/>
    </source>
</evidence>
<comment type="caution">
    <text evidence="1">The sequence shown here is derived from an EMBL/GenBank/DDBJ whole genome shotgun (WGS) entry which is preliminary data.</text>
</comment>
<sequence>MTYDKSSPPDATDAGLNRRQVLLAMSALPLAAAGGQALADVATDDPLAGMTVVNTLGSLFGYDVAADIMKSTSNIIVHTLPGMVTDSAVRDTLASGLAAVNVTVGYVSGDADPFEHTVADIGRFDRILRQRPNQLIKVLTTQDVRRARAERKVGVIYGFQNGEMVGNKAERAEIFTDLGVRVFQLTYNKANQIGDGSMAPENRPLTAFGRQVVEHLNTQPVLIDLSHSGQQTCLDAARVSKRPISISHTGCRALVDVPRNKTDEELRWVAEKGGYVGIYFMPFLAKDGHARSEHLIQHLEHAINVCGEDHVGIGTDGATSEIPNMAEYLKAQADYVAERKRQGIAAPGESGTAPFFVADLTGPEQFRKLARLLKKKGWSTTRIEKVFGENFLRVAKEVWGA</sequence>
<gene>
    <name evidence="1" type="ORF">ACFPN2_10415</name>
</gene>
<dbReference type="PROSITE" id="PS51318">
    <property type="entry name" value="TAT"/>
    <property type="match status" value="1"/>
</dbReference>
<dbReference type="SUPFAM" id="SSF51556">
    <property type="entry name" value="Metallo-dependent hydrolases"/>
    <property type="match status" value="1"/>
</dbReference>
<keyword evidence="2" id="KW-1185">Reference proteome</keyword>
<name>A0ABV8SPY4_9GAMM</name>
<dbReference type="Gene3D" id="3.20.20.140">
    <property type="entry name" value="Metal-dependent hydrolases"/>
    <property type="match status" value="1"/>
</dbReference>
<dbReference type="Proteomes" id="UP001595904">
    <property type="component" value="Unassembled WGS sequence"/>
</dbReference>